<protein>
    <submittedName>
        <fullName evidence="2">Uncharacterized protein</fullName>
    </submittedName>
</protein>
<proteinExistence type="predicted"/>
<gene>
    <name evidence="2" type="ORF">ABOM_003265</name>
</gene>
<reference evidence="2 3" key="1">
    <citation type="journal article" date="2016" name="Genome Biol. Evol.">
        <title>Draft genome sequence of an aflatoxigenic Aspergillus species, A. bombycis.</title>
        <authorList>
            <person name="Moore G.G."/>
            <person name="Mack B.M."/>
            <person name="Beltz S.B."/>
            <person name="Gilbert M.K."/>
        </authorList>
    </citation>
    <scope>NUCLEOTIDE SEQUENCE [LARGE SCALE GENOMIC DNA]</scope>
    <source>
        <strain evidence="3">NRRL 26010</strain>
    </source>
</reference>
<keyword evidence="3" id="KW-1185">Reference proteome</keyword>
<dbReference type="EMBL" id="LYCR01000020">
    <property type="protein sequence ID" value="OGM47848.1"/>
    <property type="molecule type" value="Genomic_DNA"/>
</dbReference>
<sequence length="380" mass="43019">MVNHSRREASLDRDSSEEERKPTVSPVNEQQTSVVVNPKAIFGSDQPLPQHLTDILQEWHKEKGTIRPPCNSQKPAKRQMEWKTFDRQGNHVNLSAYAIIKPTAYNVLVLHTAEGHEKLVSSYFPFGTGFGTYLIGWSGVHDGWDPTICALRMFSNNLDDLVYKPEAWPAFEVLEKRHKKSQAQTSRVSEKRRSLSGPSQMQRPETRPQRKSLPGQPVATHDHRTNNAHERSSSSSSEEEESDEEDDTSGSSESSEDDEPEPTSVSKRRRLNEPSEPTHQDAKVVFKLFSYKSGAVRCFPLDECQTGKEFFDKARTFFQLFDKHAEVKILSCQIASQPLQQYVFEGSEGEFNLLVDQAKSLVRDGLVIVEVSHVLSLSPH</sequence>
<accession>A0A1F8A981</accession>
<feature type="compositionally biased region" description="Basic and acidic residues" evidence="1">
    <location>
        <begin position="1"/>
        <end position="22"/>
    </location>
</feature>
<feature type="region of interest" description="Disordered" evidence="1">
    <location>
        <begin position="1"/>
        <end position="32"/>
    </location>
</feature>
<dbReference type="GeneID" id="34446655"/>
<name>A0A1F8A981_9EURO</name>
<dbReference type="Proteomes" id="UP000179179">
    <property type="component" value="Unassembled WGS sequence"/>
</dbReference>
<dbReference type="OrthoDB" id="4450707at2759"/>
<dbReference type="RefSeq" id="XP_022391565.1">
    <property type="nucleotide sequence ID" value="XM_022530395.1"/>
</dbReference>
<evidence type="ECO:0000256" key="1">
    <source>
        <dbReference type="SAM" id="MobiDB-lite"/>
    </source>
</evidence>
<feature type="compositionally biased region" description="Acidic residues" evidence="1">
    <location>
        <begin position="237"/>
        <end position="261"/>
    </location>
</feature>
<evidence type="ECO:0000313" key="2">
    <source>
        <dbReference type="EMBL" id="OGM47848.1"/>
    </source>
</evidence>
<dbReference type="AlphaFoldDB" id="A0A1F8A981"/>
<feature type="region of interest" description="Disordered" evidence="1">
    <location>
        <begin position="177"/>
        <end position="278"/>
    </location>
</feature>
<evidence type="ECO:0000313" key="3">
    <source>
        <dbReference type="Proteomes" id="UP000179179"/>
    </source>
</evidence>
<comment type="caution">
    <text evidence="2">The sequence shown here is derived from an EMBL/GenBank/DDBJ whole genome shotgun (WGS) entry which is preliminary data.</text>
</comment>
<feature type="compositionally biased region" description="Basic and acidic residues" evidence="1">
    <location>
        <begin position="220"/>
        <end position="232"/>
    </location>
</feature>
<organism evidence="2 3">
    <name type="scientific">Aspergillus bombycis</name>
    <dbReference type="NCBI Taxonomy" id="109264"/>
    <lineage>
        <taxon>Eukaryota</taxon>
        <taxon>Fungi</taxon>
        <taxon>Dikarya</taxon>
        <taxon>Ascomycota</taxon>
        <taxon>Pezizomycotina</taxon>
        <taxon>Eurotiomycetes</taxon>
        <taxon>Eurotiomycetidae</taxon>
        <taxon>Eurotiales</taxon>
        <taxon>Aspergillaceae</taxon>
        <taxon>Aspergillus</taxon>
    </lineage>
</organism>